<dbReference type="OrthoDB" id="2168541at2"/>
<evidence type="ECO:0000256" key="1">
    <source>
        <dbReference type="SAM" id="MobiDB-lite"/>
    </source>
</evidence>
<keyword evidence="4" id="KW-1185">Reference proteome</keyword>
<evidence type="ECO:0000256" key="2">
    <source>
        <dbReference type="SAM" id="SignalP"/>
    </source>
</evidence>
<protein>
    <recommendedName>
        <fullName evidence="5">Peptidase propeptide and YPEB domain-containing protein</fullName>
    </recommendedName>
</protein>
<accession>A0A1I0ZBD7</accession>
<feature type="chain" id="PRO_5039231280" description="Peptidase propeptide and YPEB domain-containing protein" evidence="2">
    <location>
        <begin position="19"/>
        <end position="130"/>
    </location>
</feature>
<evidence type="ECO:0000313" key="3">
    <source>
        <dbReference type="EMBL" id="SFB21728.1"/>
    </source>
</evidence>
<feature type="region of interest" description="Disordered" evidence="1">
    <location>
        <begin position="28"/>
        <end position="47"/>
    </location>
</feature>
<organism evidence="3 4">
    <name type="scientific">Lentibacillus halodurans</name>
    <dbReference type="NCBI Taxonomy" id="237679"/>
    <lineage>
        <taxon>Bacteria</taxon>
        <taxon>Bacillati</taxon>
        <taxon>Bacillota</taxon>
        <taxon>Bacilli</taxon>
        <taxon>Bacillales</taxon>
        <taxon>Bacillaceae</taxon>
        <taxon>Lentibacillus</taxon>
    </lineage>
</organism>
<keyword evidence="2" id="KW-0732">Signal</keyword>
<dbReference type="EMBL" id="FOJW01000010">
    <property type="protein sequence ID" value="SFB21728.1"/>
    <property type="molecule type" value="Genomic_DNA"/>
</dbReference>
<sequence>MRSLFLSTAAGALLFASAAGTESAKVTGAAGANHKPGEDTKMIQTDRQNRNVAYDDAANGMYPESDILDEQVDADHYQMQVVENNENIRIIVLKDENGHAQYKSIFQKHRHLVKVIDFDQGMVFKGVIGT</sequence>
<dbReference type="AlphaFoldDB" id="A0A1I0ZBD7"/>
<dbReference type="RefSeq" id="WP_090238727.1">
    <property type="nucleotide sequence ID" value="NZ_FOJW01000010.1"/>
</dbReference>
<reference evidence="3 4" key="1">
    <citation type="submission" date="2016-10" db="EMBL/GenBank/DDBJ databases">
        <authorList>
            <person name="de Groot N.N."/>
        </authorList>
    </citation>
    <scope>NUCLEOTIDE SEQUENCE [LARGE SCALE GENOMIC DNA]</scope>
    <source>
        <strain evidence="3 4">CGMCC 1.3702</strain>
    </source>
</reference>
<evidence type="ECO:0000313" key="4">
    <source>
        <dbReference type="Proteomes" id="UP000198642"/>
    </source>
</evidence>
<proteinExistence type="predicted"/>
<feature type="signal peptide" evidence="2">
    <location>
        <begin position="1"/>
        <end position="18"/>
    </location>
</feature>
<name>A0A1I0ZBD7_9BACI</name>
<dbReference type="Proteomes" id="UP000198642">
    <property type="component" value="Unassembled WGS sequence"/>
</dbReference>
<gene>
    <name evidence="3" type="ORF">SAMN04488072_11035</name>
</gene>
<evidence type="ECO:0008006" key="5">
    <source>
        <dbReference type="Google" id="ProtNLM"/>
    </source>
</evidence>